<comment type="caution">
    <text evidence="3">The sequence shown here is derived from an EMBL/GenBank/DDBJ whole genome shotgun (WGS) entry which is preliminary data.</text>
</comment>
<keyword evidence="2" id="KW-0812">Transmembrane</keyword>
<evidence type="ECO:0000256" key="2">
    <source>
        <dbReference type="SAM" id="Phobius"/>
    </source>
</evidence>
<name>A0ABS7AKN8_9CLOT</name>
<evidence type="ECO:0000256" key="1">
    <source>
        <dbReference type="SAM" id="MobiDB-lite"/>
    </source>
</evidence>
<accession>A0ABS7AKN8</accession>
<organism evidence="3 4">
    <name type="scientific">Clostridium weizhouense</name>
    <dbReference type="NCBI Taxonomy" id="2859781"/>
    <lineage>
        <taxon>Bacteria</taxon>
        <taxon>Bacillati</taxon>
        <taxon>Bacillota</taxon>
        <taxon>Clostridia</taxon>
        <taxon>Eubacteriales</taxon>
        <taxon>Clostridiaceae</taxon>
        <taxon>Clostridium</taxon>
    </lineage>
</organism>
<sequence length="168" mass="19064">MAKNNENNSQKNFNNINKSETKHENTSSSTSTDSSTQGQTDNTSSEIDINELMRQIGIINLSINTLYVIIISLLKNLDFNFWQRAKLIDQIQGTNYAENLVDKSDNPKVANTLGIYAAGVFLSINWVEYQRISSISKDEKEIKRAYHAFISSLLLFISNVISRYTFVL</sequence>
<keyword evidence="2" id="KW-0472">Membrane</keyword>
<keyword evidence="4" id="KW-1185">Reference proteome</keyword>
<evidence type="ECO:0000313" key="3">
    <source>
        <dbReference type="EMBL" id="MBW6409225.1"/>
    </source>
</evidence>
<gene>
    <name evidence="3" type="ORF">KYD98_03900</name>
</gene>
<proteinExistence type="predicted"/>
<feature type="transmembrane region" description="Helical" evidence="2">
    <location>
        <begin position="56"/>
        <end position="74"/>
    </location>
</feature>
<feature type="transmembrane region" description="Helical" evidence="2">
    <location>
        <begin position="148"/>
        <end position="166"/>
    </location>
</feature>
<protein>
    <submittedName>
        <fullName evidence="3">Uncharacterized protein</fullName>
    </submittedName>
</protein>
<dbReference type="RefSeq" id="WP_219778275.1">
    <property type="nucleotide sequence ID" value="NZ_JAHXPT010000002.1"/>
</dbReference>
<reference evidence="3 4" key="1">
    <citation type="submission" date="2021-07" db="EMBL/GenBank/DDBJ databases">
        <title>Clostridium weizhouense sp. nov., an anaerobic bacterium isolated from activated sludge of Petroleum wastewater.</title>
        <authorList>
            <person name="Li Q."/>
        </authorList>
    </citation>
    <scope>NUCLEOTIDE SEQUENCE [LARGE SCALE GENOMIC DNA]</scope>
    <source>
        <strain evidence="3 4">YB-6</strain>
    </source>
</reference>
<evidence type="ECO:0000313" key="4">
    <source>
        <dbReference type="Proteomes" id="UP001519921"/>
    </source>
</evidence>
<feature type="compositionally biased region" description="Low complexity" evidence="1">
    <location>
        <begin position="26"/>
        <end position="43"/>
    </location>
</feature>
<feature type="compositionally biased region" description="Low complexity" evidence="1">
    <location>
        <begin position="1"/>
        <end position="18"/>
    </location>
</feature>
<feature type="region of interest" description="Disordered" evidence="1">
    <location>
        <begin position="1"/>
        <end position="43"/>
    </location>
</feature>
<dbReference type="Proteomes" id="UP001519921">
    <property type="component" value="Unassembled WGS sequence"/>
</dbReference>
<feature type="transmembrane region" description="Helical" evidence="2">
    <location>
        <begin position="109"/>
        <end position="127"/>
    </location>
</feature>
<keyword evidence="2" id="KW-1133">Transmembrane helix</keyword>
<dbReference type="EMBL" id="JAHXPT010000002">
    <property type="protein sequence ID" value="MBW6409225.1"/>
    <property type="molecule type" value="Genomic_DNA"/>
</dbReference>